<feature type="signal peptide" evidence="2">
    <location>
        <begin position="1"/>
        <end position="24"/>
    </location>
</feature>
<feature type="region of interest" description="Disordered" evidence="1">
    <location>
        <begin position="344"/>
        <end position="363"/>
    </location>
</feature>
<proteinExistence type="predicted"/>
<feature type="region of interest" description="Disordered" evidence="1">
    <location>
        <begin position="87"/>
        <end position="185"/>
    </location>
</feature>
<dbReference type="EMBL" id="JARAKH010000026">
    <property type="protein sequence ID" value="KAK8389943.1"/>
    <property type="molecule type" value="Genomic_DNA"/>
</dbReference>
<feature type="compositionally biased region" description="Low complexity" evidence="1">
    <location>
        <begin position="162"/>
        <end position="181"/>
    </location>
</feature>
<keyword evidence="4" id="KW-1185">Reference proteome</keyword>
<reference evidence="3 4" key="1">
    <citation type="submission" date="2023-03" db="EMBL/GenBank/DDBJ databases">
        <title>High-quality genome of Scylla paramamosain provides insights in environmental adaptation.</title>
        <authorList>
            <person name="Zhang L."/>
        </authorList>
    </citation>
    <scope>NUCLEOTIDE SEQUENCE [LARGE SCALE GENOMIC DNA]</scope>
    <source>
        <strain evidence="3">LZ_2023a</strain>
        <tissue evidence="3">Muscle</tissue>
    </source>
</reference>
<accession>A0AAW0TSA8</accession>
<feature type="chain" id="PRO_5043575704" evidence="2">
    <location>
        <begin position="25"/>
        <end position="363"/>
    </location>
</feature>
<comment type="caution">
    <text evidence="3">The sequence shown here is derived from an EMBL/GenBank/DDBJ whole genome shotgun (WGS) entry which is preliminary data.</text>
</comment>
<evidence type="ECO:0000313" key="4">
    <source>
        <dbReference type="Proteomes" id="UP001487740"/>
    </source>
</evidence>
<evidence type="ECO:0000313" key="3">
    <source>
        <dbReference type="EMBL" id="KAK8389943.1"/>
    </source>
</evidence>
<dbReference type="AlphaFoldDB" id="A0AAW0TSA8"/>
<feature type="region of interest" description="Disordered" evidence="1">
    <location>
        <begin position="201"/>
        <end position="234"/>
    </location>
</feature>
<feature type="region of interest" description="Disordered" evidence="1">
    <location>
        <begin position="255"/>
        <end position="311"/>
    </location>
</feature>
<gene>
    <name evidence="3" type="ORF">O3P69_012868</name>
</gene>
<organism evidence="3 4">
    <name type="scientific">Scylla paramamosain</name>
    <name type="common">Mud crab</name>
    <dbReference type="NCBI Taxonomy" id="85552"/>
    <lineage>
        <taxon>Eukaryota</taxon>
        <taxon>Metazoa</taxon>
        <taxon>Ecdysozoa</taxon>
        <taxon>Arthropoda</taxon>
        <taxon>Crustacea</taxon>
        <taxon>Multicrustacea</taxon>
        <taxon>Malacostraca</taxon>
        <taxon>Eumalacostraca</taxon>
        <taxon>Eucarida</taxon>
        <taxon>Decapoda</taxon>
        <taxon>Pleocyemata</taxon>
        <taxon>Brachyura</taxon>
        <taxon>Eubrachyura</taxon>
        <taxon>Portunoidea</taxon>
        <taxon>Portunidae</taxon>
        <taxon>Portuninae</taxon>
        <taxon>Scylla</taxon>
    </lineage>
</organism>
<feature type="compositionally biased region" description="Polar residues" evidence="1">
    <location>
        <begin position="92"/>
        <end position="109"/>
    </location>
</feature>
<evidence type="ECO:0000256" key="2">
    <source>
        <dbReference type="SAM" id="SignalP"/>
    </source>
</evidence>
<name>A0AAW0TSA8_SCYPA</name>
<protein>
    <submittedName>
        <fullName evidence="3">Uncharacterized protein</fullName>
    </submittedName>
</protein>
<dbReference type="Proteomes" id="UP001487740">
    <property type="component" value="Unassembled WGS sequence"/>
</dbReference>
<feature type="compositionally biased region" description="Low complexity" evidence="1">
    <location>
        <begin position="201"/>
        <end position="226"/>
    </location>
</feature>
<feature type="compositionally biased region" description="Basic and acidic residues" evidence="1">
    <location>
        <begin position="271"/>
        <end position="289"/>
    </location>
</feature>
<sequence length="363" mass="38021">MVWFPWRSLSASTIVLCLVPQASLTLPPSPLLRGRWSSRLSGLLHALHAPPHARTPPTPSVAYCAAAHDSPRPATHATAIASSVHPCALPQASPTPSSHGSVTPPSTGESPRLTPPAPGHAHVCGTACQCGRPAPHSAPSTPSPPCPAEGVTQPRDAPHEPPGAAGEAGLHQQQQQQSSGRGYQGLGRRLRRALLRWGEAEQQQQQQQQQQVEQQAEGQRVQQEAATSSSGEEAGEPLVPVVAIIPVAASPDKRLAAQGSPRLLRPGWPSHEGEARREGTRVTRSESAREAGGGGGKRRDSAGSVVSEGGGVRGVVASTLTRWRRLQGSVGSLTTSLRLRASQRLVPQADHPEGIFATTTQSP</sequence>
<keyword evidence="2" id="KW-0732">Signal</keyword>
<evidence type="ECO:0000256" key="1">
    <source>
        <dbReference type="SAM" id="MobiDB-lite"/>
    </source>
</evidence>